<dbReference type="Proteomes" id="UP000198855">
    <property type="component" value="Unassembled WGS sequence"/>
</dbReference>
<gene>
    <name evidence="2" type="ORF">SAMN05216378_5836</name>
</gene>
<dbReference type="Pfam" id="PF13487">
    <property type="entry name" value="HD_5"/>
    <property type="match status" value="1"/>
</dbReference>
<dbReference type="AlphaFoldDB" id="A0A1I2HIC4"/>
<reference evidence="3" key="1">
    <citation type="submission" date="2016-10" db="EMBL/GenBank/DDBJ databases">
        <authorList>
            <person name="Varghese N."/>
            <person name="Submissions S."/>
        </authorList>
    </citation>
    <scope>NUCLEOTIDE SEQUENCE [LARGE SCALE GENOMIC DNA]</scope>
    <source>
        <strain evidence="3">CGMCC 1.10784</strain>
    </source>
</reference>
<dbReference type="STRING" id="1045775.SAMN05216378_5836"/>
<dbReference type="CDD" id="cd00077">
    <property type="entry name" value="HDc"/>
    <property type="match status" value="1"/>
</dbReference>
<keyword evidence="3" id="KW-1185">Reference proteome</keyword>
<dbReference type="SMART" id="SM00471">
    <property type="entry name" value="HDc"/>
    <property type="match status" value="1"/>
</dbReference>
<organism evidence="2 3">
    <name type="scientific">Paenibacillus catalpae</name>
    <dbReference type="NCBI Taxonomy" id="1045775"/>
    <lineage>
        <taxon>Bacteria</taxon>
        <taxon>Bacillati</taxon>
        <taxon>Bacillota</taxon>
        <taxon>Bacilli</taxon>
        <taxon>Bacillales</taxon>
        <taxon>Paenibacillaceae</taxon>
        <taxon>Paenibacillus</taxon>
    </lineage>
</organism>
<dbReference type="InterPro" id="IPR037522">
    <property type="entry name" value="HD_GYP_dom"/>
</dbReference>
<dbReference type="PANTHER" id="PTHR43155">
    <property type="entry name" value="CYCLIC DI-GMP PHOSPHODIESTERASE PA4108-RELATED"/>
    <property type="match status" value="1"/>
</dbReference>
<dbReference type="EMBL" id="FOMT01000007">
    <property type="protein sequence ID" value="SFF29442.1"/>
    <property type="molecule type" value="Genomic_DNA"/>
</dbReference>
<name>A0A1I2HIC4_9BACL</name>
<dbReference type="Gene3D" id="1.10.3210.10">
    <property type="entry name" value="Hypothetical protein af1432"/>
    <property type="match status" value="1"/>
</dbReference>
<protein>
    <submittedName>
        <fullName evidence="2">HD-GYP domain, c-di-GMP phosphodiesterase class II (Or its inactivated variant)</fullName>
    </submittedName>
</protein>
<dbReference type="PROSITE" id="PS51832">
    <property type="entry name" value="HD_GYP"/>
    <property type="match status" value="1"/>
</dbReference>
<accession>A0A1I2HIC4</accession>
<evidence type="ECO:0000259" key="1">
    <source>
        <dbReference type="PROSITE" id="PS51832"/>
    </source>
</evidence>
<dbReference type="PANTHER" id="PTHR43155:SF2">
    <property type="entry name" value="CYCLIC DI-GMP PHOSPHODIESTERASE PA4108"/>
    <property type="match status" value="1"/>
</dbReference>
<dbReference type="InterPro" id="IPR003607">
    <property type="entry name" value="HD/PDEase_dom"/>
</dbReference>
<evidence type="ECO:0000313" key="3">
    <source>
        <dbReference type="Proteomes" id="UP000198855"/>
    </source>
</evidence>
<sequence>MRKVQIGSVKPGDKLAKPIFQDNGRVLLGEGVELSERYIHRLQNLGVDIVYIEDGMTEDLIPEDTLRDETRRQAVEVIYKTMNSFKDQSVIMKGRAIAPDLGRTFRNVFGQIMTDLTTRPNMMVNLTNIHVADAYLFHHSVNVAMLAGVMGIAKGYNRNQLEELGIGALLFDIGMTKIPQKLIEKEGPLTADERVIMESHTKEGFDILRKYHDISVVSAHCALQHHERYDGSGYPRRLKRDEIHMYAQIVGIADVYDALTSPRPHRKRYSPSEAIEFLFAAGNTYFDFDLIKLFCKHISIYPVSTTVLLSSGQVGVVSLNSELALHRPRIRIIREADGREPASPYDLELKDELHLTIVKEL</sequence>
<proteinExistence type="predicted"/>
<dbReference type="OrthoDB" id="9759601at2"/>
<dbReference type="RefSeq" id="WP_091190377.1">
    <property type="nucleotide sequence ID" value="NZ_FOMT01000007.1"/>
</dbReference>
<evidence type="ECO:0000313" key="2">
    <source>
        <dbReference type="EMBL" id="SFF29442.1"/>
    </source>
</evidence>
<dbReference type="SUPFAM" id="SSF109604">
    <property type="entry name" value="HD-domain/PDEase-like"/>
    <property type="match status" value="1"/>
</dbReference>
<feature type="domain" description="HD-GYP" evidence="1">
    <location>
        <begin position="105"/>
        <end position="310"/>
    </location>
</feature>